<dbReference type="RefSeq" id="WP_128946534.1">
    <property type="nucleotide sequence ID" value="NZ_LBJM01000075.1"/>
</dbReference>
<feature type="domain" description="Macro" evidence="1">
    <location>
        <begin position="1"/>
        <end position="179"/>
    </location>
</feature>
<dbReference type="PANTHER" id="PTHR11106:SF27">
    <property type="entry name" value="MACRO DOMAIN-CONTAINING PROTEIN"/>
    <property type="match status" value="1"/>
</dbReference>
<dbReference type="NCBIfam" id="NF001664">
    <property type="entry name" value="PRK00431.1-6"/>
    <property type="match status" value="1"/>
</dbReference>
<dbReference type="GO" id="GO:0061463">
    <property type="term" value="F:O-acetyl-ADP-ribose deacetylase activity"/>
    <property type="evidence" value="ECO:0007669"/>
    <property type="project" value="TreeGrafter"/>
</dbReference>
<comment type="caution">
    <text evidence="2">The sequence shown here is derived from an EMBL/GenBank/DDBJ whole genome shotgun (WGS) entry which is preliminary data.</text>
</comment>
<evidence type="ECO:0000259" key="1">
    <source>
        <dbReference type="PROSITE" id="PS51154"/>
    </source>
</evidence>
<accession>A0A4Q0SEL7</accession>
<organism evidence="2 3">
    <name type="scientific">Bradyrhizobium zhanjiangense</name>
    <dbReference type="NCBI Taxonomy" id="1325107"/>
    <lineage>
        <taxon>Bacteria</taxon>
        <taxon>Pseudomonadati</taxon>
        <taxon>Pseudomonadota</taxon>
        <taxon>Alphaproteobacteria</taxon>
        <taxon>Hyphomicrobiales</taxon>
        <taxon>Nitrobacteraceae</taxon>
        <taxon>Bradyrhizobium</taxon>
    </lineage>
</organism>
<dbReference type="SUPFAM" id="SSF52949">
    <property type="entry name" value="Macro domain-like"/>
    <property type="match status" value="1"/>
</dbReference>
<reference evidence="2 3" key="1">
    <citation type="submission" date="2015-04" db="EMBL/GenBank/DDBJ databases">
        <title>Comparative genomics of rhizobia nodulating Arachis hypogaea in China.</title>
        <authorList>
            <person name="Li Y."/>
        </authorList>
    </citation>
    <scope>NUCLEOTIDE SEQUENCE [LARGE SCALE GENOMIC DNA]</scope>
    <source>
        <strain evidence="2 3">CCBAU 51787</strain>
    </source>
</reference>
<dbReference type="PANTHER" id="PTHR11106">
    <property type="entry name" value="GANGLIOSIDE INDUCED DIFFERENTIATION ASSOCIATED PROTEIN 2-RELATED"/>
    <property type="match status" value="1"/>
</dbReference>
<proteinExistence type="predicted"/>
<gene>
    <name evidence="2" type="ORF">XH94_27245</name>
</gene>
<dbReference type="CDD" id="cd02908">
    <property type="entry name" value="Macro_OAADPr_deacetylase"/>
    <property type="match status" value="1"/>
</dbReference>
<protein>
    <submittedName>
        <fullName evidence="2">Appr-1-p processing protein</fullName>
    </submittedName>
</protein>
<dbReference type="InterPro" id="IPR043472">
    <property type="entry name" value="Macro_dom-like"/>
</dbReference>
<dbReference type="EMBL" id="LBJM01000075">
    <property type="protein sequence ID" value="RXH34743.1"/>
    <property type="molecule type" value="Genomic_DNA"/>
</dbReference>
<dbReference type="InterPro" id="IPR002589">
    <property type="entry name" value="Macro_dom"/>
</dbReference>
<dbReference type="Proteomes" id="UP000290565">
    <property type="component" value="Unassembled WGS sequence"/>
</dbReference>
<name>A0A4Q0SEL7_9BRAD</name>
<evidence type="ECO:0000313" key="2">
    <source>
        <dbReference type="EMBL" id="RXH34743.1"/>
    </source>
</evidence>
<dbReference type="Pfam" id="PF01661">
    <property type="entry name" value="Macro"/>
    <property type="match status" value="1"/>
</dbReference>
<sequence length="183" mass="18879">MTQLTRRVSGAELEVIVADITTLGVDAIVNAANSSLLGGGGVDGAIHDAAGPELLAECRTLGGCPTGDAKITKGYLLPARHVIHAVGPVWHGGSHGEAKALRSCYRRALKLCQANGLNSLAFSAISTGVYRFPAGQAAKIAVHTTIDTLPAAPSVSRVIFCCFSERSAALHMDVLARYGSPCA</sequence>
<evidence type="ECO:0000313" key="3">
    <source>
        <dbReference type="Proteomes" id="UP000290565"/>
    </source>
</evidence>
<dbReference type="AlphaFoldDB" id="A0A4Q0SEL7"/>
<dbReference type="Gene3D" id="3.40.220.10">
    <property type="entry name" value="Leucine Aminopeptidase, subunit E, domain 1"/>
    <property type="match status" value="1"/>
</dbReference>
<dbReference type="SMART" id="SM00506">
    <property type="entry name" value="A1pp"/>
    <property type="match status" value="1"/>
</dbReference>
<dbReference type="PROSITE" id="PS51154">
    <property type="entry name" value="MACRO"/>
    <property type="match status" value="1"/>
</dbReference>